<dbReference type="OrthoDB" id="5086884at2759"/>
<feature type="transmembrane region" description="Helical" evidence="8">
    <location>
        <begin position="324"/>
        <end position="342"/>
    </location>
</feature>
<evidence type="ECO:0000256" key="3">
    <source>
        <dbReference type="ARBA" id="ARBA00022448"/>
    </source>
</evidence>
<dbReference type="GeneID" id="27907183"/>
<dbReference type="AlphaFoldDB" id="M3CXJ4"/>
<evidence type="ECO:0000256" key="7">
    <source>
        <dbReference type="SAM" id="MobiDB-lite"/>
    </source>
</evidence>
<feature type="transmembrane region" description="Helical" evidence="8">
    <location>
        <begin position="438"/>
        <end position="459"/>
    </location>
</feature>
<feature type="transmembrane region" description="Helical" evidence="8">
    <location>
        <begin position="176"/>
        <end position="196"/>
    </location>
</feature>
<dbReference type="InterPro" id="IPR001958">
    <property type="entry name" value="Tet-R_TetA/multi-R_MdtG-like"/>
</dbReference>
<dbReference type="Proteomes" id="UP000016931">
    <property type="component" value="Unassembled WGS sequence"/>
</dbReference>
<dbReference type="EMBL" id="KB456271">
    <property type="protein sequence ID" value="EMF08381.1"/>
    <property type="molecule type" value="Genomic_DNA"/>
</dbReference>
<evidence type="ECO:0000259" key="9">
    <source>
        <dbReference type="PROSITE" id="PS50850"/>
    </source>
</evidence>
<feature type="transmembrane region" description="Helical" evidence="8">
    <location>
        <begin position="148"/>
        <end position="170"/>
    </location>
</feature>
<dbReference type="InterPro" id="IPR020846">
    <property type="entry name" value="MFS_dom"/>
</dbReference>
<dbReference type="GO" id="GO:0016020">
    <property type="term" value="C:membrane"/>
    <property type="evidence" value="ECO:0007669"/>
    <property type="project" value="UniProtKB-SubCell"/>
</dbReference>
<comment type="subcellular location">
    <subcellularLocation>
        <location evidence="1">Membrane</location>
        <topology evidence="1">Multi-pass membrane protein</topology>
    </subcellularLocation>
</comment>
<feature type="transmembrane region" description="Helical" evidence="8">
    <location>
        <begin position="88"/>
        <end position="112"/>
    </location>
</feature>
<dbReference type="eggNOG" id="KOG3764">
    <property type="taxonomic scope" value="Eukaryota"/>
</dbReference>
<dbReference type="Pfam" id="PF07690">
    <property type="entry name" value="MFS_1"/>
    <property type="match status" value="1"/>
</dbReference>
<dbReference type="Gene3D" id="1.20.1250.20">
    <property type="entry name" value="MFS general substrate transporter like domains"/>
    <property type="match status" value="1"/>
</dbReference>
<dbReference type="STRING" id="692275.M3CXJ4"/>
<dbReference type="PRINTS" id="PR01035">
    <property type="entry name" value="TCRTETA"/>
</dbReference>
<evidence type="ECO:0000256" key="4">
    <source>
        <dbReference type="ARBA" id="ARBA00022692"/>
    </source>
</evidence>
<dbReference type="RefSeq" id="XP_016756502.1">
    <property type="nucleotide sequence ID" value="XM_016910046.1"/>
</dbReference>
<keyword evidence="11" id="KW-1185">Reference proteome</keyword>
<feature type="domain" description="Major facilitator superfamily (MFS) profile" evidence="9">
    <location>
        <begin position="17"/>
        <end position="464"/>
    </location>
</feature>
<keyword evidence="4 8" id="KW-0812">Transmembrane</keyword>
<feature type="transmembrane region" description="Helical" evidence="8">
    <location>
        <begin position="295"/>
        <end position="317"/>
    </location>
</feature>
<dbReference type="PANTHER" id="PTHR23506:SF35">
    <property type="entry name" value="MAJOR FACILITATOR SUPERFAMILY (MFS) PROFILE DOMAIN-CONTAINING PROTEIN-RELATED"/>
    <property type="match status" value="1"/>
</dbReference>
<dbReference type="GO" id="GO:0022857">
    <property type="term" value="F:transmembrane transporter activity"/>
    <property type="evidence" value="ECO:0007669"/>
    <property type="project" value="InterPro"/>
</dbReference>
<evidence type="ECO:0000313" key="11">
    <source>
        <dbReference type="Proteomes" id="UP000016931"/>
    </source>
</evidence>
<gene>
    <name evidence="10" type="ORF">SEPMUDRAFT_73988</name>
</gene>
<organism evidence="10 11">
    <name type="scientific">Sphaerulina musiva (strain SO2202)</name>
    <name type="common">Poplar stem canker fungus</name>
    <name type="synonym">Septoria musiva</name>
    <dbReference type="NCBI Taxonomy" id="692275"/>
    <lineage>
        <taxon>Eukaryota</taxon>
        <taxon>Fungi</taxon>
        <taxon>Dikarya</taxon>
        <taxon>Ascomycota</taxon>
        <taxon>Pezizomycotina</taxon>
        <taxon>Dothideomycetes</taxon>
        <taxon>Dothideomycetidae</taxon>
        <taxon>Mycosphaerellales</taxon>
        <taxon>Mycosphaerellaceae</taxon>
        <taxon>Sphaerulina</taxon>
    </lineage>
</organism>
<dbReference type="InterPro" id="IPR036259">
    <property type="entry name" value="MFS_trans_sf"/>
</dbReference>
<feature type="transmembrane region" description="Helical" evidence="8">
    <location>
        <begin position="57"/>
        <end position="76"/>
    </location>
</feature>
<evidence type="ECO:0000256" key="6">
    <source>
        <dbReference type="ARBA" id="ARBA00023136"/>
    </source>
</evidence>
<feature type="transmembrane region" description="Helical" evidence="8">
    <location>
        <begin position="118"/>
        <end position="136"/>
    </location>
</feature>
<evidence type="ECO:0000256" key="2">
    <source>
        <dbReference type="ARBA" id="ARBA00006829"/>
    </source>
</evidence>
<evidence type="ECO:0000256" key="1">
    <source>
        <dbReference type="ARBA" id="ARBA00004141"/>
    </source>
</evidence>
<dbReference type="InterPro" id="IPR050930">
    <property type="entry name" value="MFS_Vesicular_Transporter"/>
</dbReference>
<dbReference type="PROSITE" id="PS50850">
    <property type="entry name" value="MFS"/>
    <property type="match status" value="1"/>
</dbReference>
<protein>
    <submittedName>
        <fullName evidence="10">MFS general substrate transporter</fullName>
    </submittedName>
</protein>
<keyword evidence="6 8" id="KW-0472">Membrane</keyword>
<evidence type="ECO:0000313" key="10">
    <source>
        <dbReference type="EMBL" id="EMF08381.1"/>
    </source>
</evidence>
<name>M3CXJ4_SPHMS</name>
<sequence>MAVNTTRSSWRSSRTLLVFTATLGLFSENFLYGFVVPILPYMIEQRLSLNPAYTQRFTTELLFILGLISVPSAPIIGHFADKTHSRKIPLLIALFGCLAGTLLVATTLSIWAVYAGRILQGISGTGAWIVGFAMLTDAAGAKHMGKTLGLAGSFITAGVIMGPAVSGVLLQWLGYWAAWAVPLGLLGVDFLARLAMVEEVRTSATLEGRGSSSGTGAVDGDREEEEDESAPLLVGDVGPDEEVKKRQRRGFYRIVLSNGTAWAAMLNVVAFAMILSGFDATLPLHLRDAFGWGPAPIGSIFLGLQIPSMCLAPFIGWLRDRIGLRWPTTIGWVLTAPLLWFSGVPGDSDFLGIGADRRGQGVFVATIIAIGICSSLVRGAGTFQLTSTLHQLRAQDPDIFGPGGGASRMFSLTEISFNAGLMLGPLVCGSISDAFGFYYTACVLAGASALVAITSFVFFTHQSLVRELDTTAT</sequence>
<comment type="similarity">
    <text evidence="2">Belongs to the major facilitator superfamily. Vesicular transporter family.</text>
</comment>
<dbReference type="InterPro" id="IPR011701">
    <property type="entry name" value="MFS"/>
</dbReference>
<feature type="transmembrane region" description="Helical" evidence="8">
    <location>
        <begin position="362"/>
        <end position="383"/>
    </location>
</feature>
<feature type="transmembrane region" description="Helical" evidence="8">
    <location>
        <begin position="254"/>
        <end position="275"/>
    </location>
</feature>
<feature type="compositionally biased region" description="Polar residues" evidence="7">
    <location>
        <begin position="206"/>
        <end position="215"/>
    </location>
</feature>
<evidence type="ECO:0000256" key="5">
    <source>
        <dbReference type="ARBA" id="ARBA00022989"/>
    </source>
</evidence>
<accession>M3CXJ4</accession>
<proteinExistence type="inferred from homology"/>
<dbReference type="PANTHER" id="PTHR23506">
    <property type="entry name" value="GH10249P"/>
    <property type="match status" value="1"/>
</dbReference>
<dbReference type="OMA" id="MSGINNT"/>
<dbReference type="SUPFAM" id="SSF103473">
    <property type="entry name" value="MFS general substrate transporter"/>
    <property type="match status" value="1"/>
</dbReference>
<feature type="region of interest" description="Disordered" evidence="7">
    <location>
        <begin position="206"/>
        <end position="235"/>
    </location>
</feature>
<reference evidence="10 11" key="1">
    <citation type="journal article" date="2012" name="PLoS Pathog.">
        <title>Diverse lifestyles and strategies of plant pathogenesis encoded in the genomes of eighteen Dothideomycetes fungi.</title>
        <authorList>
            <person name="Ohm R.A."/>
            <person name="Feau N."/>
            <person name="Henrissat B."/>
            <person name="Schoch C.L."/>
            <person name="Horwitz B.A."/>
            <person name="Barry K.W."/>
            <person name="Condon B.J."/>
            <person name="Copeland A.C."/>
            <person name="Dhillon B."/>
            <person name="Glaser F."/>
            <person name="Hesse C.N."/>
            <person name="Kosti I."/>
            <person name="LaButti K."/>
            <person name="Lindquist E.A."/>
            <person name="Lucas S."/>
            <person name="Salamov A.A."/>
            <person name="Bradshaw R.E."/>
            <person name="Ciuffetti L."/>
            <person name="Hamelin R.C."/>
            <person name="Kema G.H.J."/>
            <person name="Lawrence C."/>
            <person name="Scott J.A."/>
            <person name="Spatafora J.W."/>
            <person name="Turgeon B.G."/>
            <person name="de Wit P.J.G.M."/>
            <person name="Zhong S."/>
            <person name="Goodwin S.B."/>
            <person name="Grigoriev I.V."/>
        </authorList>
    </citation>
    <scope>NUCLEOTIDE SEQUENCE [LARGE SCALE GENOMIC DNA]</scope>
    <source>
        <strain evidence="10 11">SO2202</strain>
    </source>
</reference>
<evidence type="ECO:0000256" key="8">
    <source>
        <dbReference type="SAM" id="Phobius"/>
    </source>
</evidence>
<keyword evidence="3" id="KW-0813">Transport</keyword>
<dbReference type="HOGENOM" id="CLU_001265_51_1_1"/>
<keyword evidence="5 8" id="KW-1133">Transmembrane helix</keyword>